<keyword evidence="1" id="KW-0732">Signal</keyword>
<name>A0A1I0R7W6_9BACT</name>
<dbReference type="RefSeq" id="WP_089894984.1">
    <property type="nucleotide sequence ID" value="NZ_FOJG01000001.1"/>
</dbReference>
<dbReference type="STRING" id="29529.SAMN04488122_2428"/>
<sequence>MKILFSFILLVMSLFSYAQQKADCRLLKYILDRSNAKVFKLQFIEDKHKAILLVDTSAFFDTCTLTVAEGRTFQVAHNARYMNDADILRVYVSPKEEKNYQISLYSKDSHGICTTDIKVKRGKVHWSKIRCGTLD</sequence>
<feature type="signal peptide" evidence="1">
    <location>
        <begin position="1"/>
        <end position="18"/>
    </location>
</feature>
<protein>
    <submittedName>
        <fullName evidence="2">Uncharacterized protein</fullName>
    </submittedName>
</protein>
<keyword evidence="3" id="KW-1185">Reference proteome</keyword>
<evidence type="ECO:0000313" key="2">
    <source>
        <dbReference type="EMBL" id="SEW36791.1"/>
    </source>
</evidence>
<evidence type="ECO:0000256" key="1">
    <source>
        <dbReference type="SAM" id="SignalP"/>
    </source>
</evidence>
<dbReference type="Proteomes" id="UP000199310">
    <property type="component" value="Unassembled WGS sequence"/>
</dbReference>
<accession>A0A1I0R7W6</accession>
<dbReference type="EMBL" id="FOJG01000001">
    <property type="protein sequence ID" value="SEW36791.1"/>
    <property type="molecule type" value="Genomic_DNA"/>
</dbReference>
<evidence type="ECO:0000313" key="3">
    <source>
        <dbReference type="Proteomes" id="UP000199310"/>
    </source>
</evidence>
<proteinExistence type="predicted"/>
<reference evidence="3" key="1">
    <citation type="submission" date="2016-10" db="EMBL/GenBank/DDBJ databases">
        <authorList>
            <person name="Varghese N."/>
            <person name="Submissions S."/>
        </authorList>
    </citation>
    <scope>NUCLEOTIDE SEQUENCE [LARGE SCALE GENOMIC DNA]</scope>
    <source>
        <strain evidence="3">DSM 3695</strain>
    </source>
</reference>
<feature type="chain" id="PRO_5011509325" evidence="1">
    <location>
        <begin position="19"/>
        <end position="135"/>
    </location>
</feature>
<dbReference type="AlphaFoldDB" id="A0A1I0R7W6"/>
<gene>
    <name evidence="2" type="ORF">SAMN04488122_2428</name>
</gene>
<organism evidence="2 3">
    <name type="scientific">Chitinophaga arvensicola</name>
    <dbReference type="NCBI Taxonomy" id="29529"/>
    <lineage>
        <taxon>Bacteria</taxon>
        <taxon>Pseudomonadati</taxon>
        <taxon>Bacteroidota</taxon>
        <taxon>Chitinophagia</taxon>
        <taxon>Chitinophagales</taxon>
        <taxon>Chitinophagaceae</taxon>
        <taxon>Chitinophaga</taxon>
    </lineage>
</organism>